<dbReference type="EMBL" id="JBHLZY010000005">
    <property type="protein sequence ID" value="MFB9768863.1"/>
    <property type="molecule type" value="Genomic_DNA"/>
</dbReference>
<dbReference type="PANTHER" id="PTHR37306">
    <property type="entry name" value="COLICIN V PRODUCTION PROTEIN"/>
    <property type="match status" value="1"/>
</dbReference>
<dbReference type="Pfam" id="PF02674">
    <property type="entry name" value="Colicin_V"/>
    <property type="match status" value="1"/>
</dbReference>
<evidence type="ECO:0000313" key="7">
    <source>
        <dbReference type="Proteomes" id="UP001589691"/>
    </source>
</evidence>
<gene>
    <name evidence="6" type="ORF">ACFFLI_03115</name>
</gene>
<organism evidence="6 7">
    <name type="scientific">Lactiplantibacillus modestisalitolerans</name>
    <dbReference type="NCBI Taxonomy" id="1457219"/>
    <lineage>
        <taxon>Bacteria</taxon>
        <taxon>Bacillati</taxon>
        <taxon>Bacillota</taxon>
        <taxon>Bacilli</taxon>
        <taxon>Lactobacillales</taxon>
        <taxon>Lactobacillaceae</taxon>
        <taxon>Lactiplantibacillus</taxon>
    </lineage>
</organism>
<protein>
    <submittedName>
        <fullName evidence="6">CvpA family protein</fullName>
    </submittedName>
</protein>
<dbReference type="PANTHER" id="PTHR37306:SF1">
    <property type="entry name" value="COLICIN V PRODUCTION PROTEIN"/>
    <property type="match status" value="1"/>
</dbReference>
<evidence type="ECO:0000256" key="5">
    <source>
        <dbReference type="SAM" id="Phobius"/>
    </source>
</evidence>
<accession>A0ABV5WRS8</accession>
<evidence type="ECO:0000256" key="2">
    <source>
        <dbReference type="ARBA" id="ARBA00022692"/>
    </source>
</evidence>
<comment type="subcellular location">
    <subcellularLocation>
        <location evidence="1">Membrane</location>
        <topology evidence="1">Multi-pass membrane protein</topology>
    </subcellularLocation>
</comment>
<proteinExistence type="predicted"/>
<dbReference type="Proteomes" id="UP001589691">
    <property type="component" value="Unassembled WGS sequence"/>
</dbReference>
<keyword evidence="3 5" id="KW-1133">Transmembrane helix</keyword>
<evidence type="ECO:0000256" key="4">
    <source>
        <dbReference type="ARBA" id="ARBA00023136"/>
    </source>
</evidence>
<sequence length="176" mass="19174">MIFTIIILLLLISAIVRGIRRGFVIEVLHLIGTIAVLIFARLLYQPLGTTLTSLLSSLHLINVSTASTLVINLVAFFILTSLGWAVIRFLGQISRGITWLPVIKQVNSLAGGAVAFVISYLVIFVVLSLANFVNTPFIQTQINESALATYIVKETPGLTSQYLGKLIKFEDGTQVS</sequence>
<evidence type="ECO:0000256" key="3">
    <source>
        <dbReference type="ARBA" id="ARBA00022989"/>
    </source>
</evidence>
<comment type="caution">
    <text evidence="6">The sequence shown here is derived from an EMBL/GenBank/DDBJ whole genome shotgun (WGS) entry which is preliminary data.</text>
</comment>
<evidence type="ECO:0000313" key="6">
    <source>
        <dbReference type="EMBL" id="MFB9768863.1"/>
    </source>
</evidence>
<feature type="transmembrane region" description="Helical" evidence="5">
    <location>
        <begin position="28"/>
        <end position="44"/>
    </location>
</feature>
<feature type="transmembrane region" description="Helical" evidence="5">
    <location>
        <begin position="65"/>
        <end position="90"/>
    </location>
</feature>
<keyword evidence="2 5" id="KW-0812">Transmembrane</keyword>
<name>A0ABV5WRS8_9LACO</name>
<feature type="transmembrane region" description="Helical" evidence="5">
    <location>
        <begin position="110"/>
        <end position="133"/>
    </location>
</feature>
<evidence type="ECO:0000256" key="1">
    <source>
        <dbReference type="ARBA" id="ARBA00004141"/>
    </source>
</evidence>
<keyword evidence="4 5" id="KW-0472">Membrane</keyword>
<dbReference type="InterPro" id="IPR003825">
    <property type="entry name" value="Colicin-V_CvpA"/>
</dbReference>
<reference evidence="6 7" key="1">
    <citation type="submission" date="2024-09" db="EMBL/GenBank/DDBJ databases">
        <authorList>
            <person name="Sun Q."/>
            <person name="Mori K."/>
        </authorList>
    </citation>
    <scope>NUCLEOTIDE SEQUENCE [LARGE SCALE GENOMIC DNA]</scope>
    <source>
        <strain evidence="6 7">TBRC 4576</strain>
    </source>
</reference>
<keyword evidence="7" id="KW-1185">Reference proteome</keyword>
<dbReference type="RefSeq" id="WP_137643621.1">
    <property type="nucleotide sequence ID" value="NZ_BJEA01000021.1"/>
</dbReference>